<dbReference type="Proteomes" id="UP000073492">
    <property type="component" value="Unassembled WGS sequence"/>
</dbReference>
<reference evidence="2 3" key="1">
    <citation type="submission" date="2015-07" db="EMBL/GenBank/DDBJ databases">
        <title>Comparative genomics of the Sigatoka disease complex on banana suggests a link between parallel evolutionary changes in Pseudocercospora fijiensis and Pseudocercospora eumusae and increased virulence on the banana host.</title>
        <authorList>
            <person name="Chang T.-C."/>
            <person name="Salvucci A."/>
            <person name="Crous P.W."/>
            <person name="Stergiopoulos I."/>
        </authorList>
    </citation>
    <scope>NUCLEOTIDE SEQUENCE [LARGE SCALE GENOMIC DNA]</scope>
    <source>
        <strain evidence="2 3">CBS 116634</strain>
    </source>
</reference>
<accession>A0A139H819</accession>
<proteinExistence type="predicted"/>
<comment type="caution">
    <text evidence="2">The sequence shown here is derived from an EMBL/GenBank/DDBJ whole genome shotgun (WGS) entry which is preliminary data.</text>
</comment>
<evidence type="ECO:0000313" key="3">
    <source>
        <dbReference type="Proteomes" id="UP000073492"/>
    </source>
</evidence>
<protein>
    <submittedName>
        <fullName evidence="2">Uncharacterized protein</fullName>
    </submittedName>
</protein>
<feature type="region of interest" description="Disordered" evidence="1">
    <location>
        <begin position="1"/>
        <end position="47"/>
    </location>
</feature>
<feature type="compositionally biased region" description="Polar residues" evidence="1">
    <location>
        <begin position="1"/>
        <end position="11"/>
    </location>
</feature>
<sequence length="106" mass="11630">MSMASPASSLTAILATSHPLNPPPDELLHARRNQMDASGTKGKKTYTSRKRQFAIEIRAVVLLSKERMMIGSSRAADITLSFSIAEAHHYYPKLDADSKNMALVDT</sequence>
<evidence type="ECO:0000256" key="1">
    <source>
        <dbReference type="SAM" id="MobiDB-lite"/>
    </source>
</evidence>
<evidence type="ECO:0000313" key="2">
    <source>
        <dbReference type="EMBL" id="KXS98616.1"/>
    </source>
</evidence>
<dbReference type="AlphaFoldDB" id="A0A139H819"/>
<name>A0A139H819_9PEZI</name>
<organism evidence="2 3">
    <name type="scientific">Pseudocercospora musae</name>
    <dbReference type="NCBI Taxonomy" id="113226"/>
    <lineage>
        <taxon>Eukaryota</taxon>
        <taxon>Fungi</taxon>
        <taxon>Dikarya</taxon>
        <taxon>Ascomycota</taxon>
        <taxon>Pezizomycotina</taxon>
        <taxon>Dothideomycetes</taxon>
        <taxon>Dothideomycetidae</taxon>
        <taxon>Mycosphaerellales</taxon>
        <taxon>Mycosphaerellaceae</taxon>
        <taxon>Pseudocercospora</taxon>
    </lineage>
</organism>
<gene>
    <name evidence="2" type="ORF">AC579_1089</name>
</gene>
<keyword evidence="3" id="KW-1185">Reference proteome</keyword>
<dbReference type="EMBL" id="LFZO01000739">
    <property type="protein sequence ID" value="KXS98616.1"/>
    <property type="molecule type" value="Genomic_DNA"/>
</dbReference>